<accession>A0A1G6ZRZ0</accession>
<reference evidence="4 5" key="1">
    <citation type="submission" date="2016-10" db="EMBL/GenBank/DDBJ databases">
        <authorList>
            <person name="de Groot N.N."/>
        </authorList>
    </citation>
    <scope>NUCLEOTIDE SEQUENCE [LARGE SCALE GENOMIC DNA]</scope>
    <source>
        <strain evidence="4 5">CPCC 100156</strain>
    </source>
</reference>
<proteinExistence type="inferred from homology"/>
<gene>
    <name evidence="4" type="ORF">SAMN04487779_101748</name>
</gene>
<protein>
    <submittedName>
        <fullName evidence="4">NAD(P)H dehydrogenase (Quinone)</fullName>
    </submittedName>
</protein>
<dbReference type="RefSeq" id="WP_090664580.1">
    <property type="nucleotide sequence ID" value="NZ_FMZX01000017.1"/>
</dbReference>
<keyword evidence="2" id="KW-0560">Oxidoreductase</keyword>
<comment type="similarity">
    <text evidence="1">Belongs to the NAD(P)H dehydrogenase (quinone) family.</text>
</comment>
<feature type="domain" description="Flavodoxin-like fold" evidence="3">
    <location>
        <begin position="1"/>
        <end position="185"/>
    </location>
</feature>
<sequence length="205" mass="21963">MHALVVTSHPSAASFTHAVARQVIAGLDAHPGHTSEMADLTAEGFDPRFTATDLALFERRGAADASVLAEQQRIDRADLLVLVYPVYWWSMPGLLKGWIDRVFTQGWAYDEGPDGATVKLLGRLAVQLVGIGGADQGTYARHGYADAMRTQIDHGIFGYCGAPVVGSDFLLHPDAPSRERALRQALDIGAGLAARAPHWHASPAA</sequence>
<name>A0A1G6ZRZ0_9PROT</name>
<dbReference type="AlphaFoldDB" id="A0A1G6ZRZ0"/>
<dbReference type="Proteomes" id="UP000198925">
    <property type="component" value="Unassembled WGS sequence"/>
</dbReference>
<dbReference type="InterPro" id="IPR029039">
    <property type="entry name" value="Flavoprotein-like_sf"/>
</dbReference>
<dbReference type="InterPro" id="IPR051545">
    <property type="entry name" value="NAD(P)H_dehydrogenase_qn"/>
</dbReference>
<dbReference type="GO" id="GO:0003955">
    <property type="term" value="F:NAD(P)H dehydrogenase (quinone) activity"/>
    <property type="evidence" value="ECO:0007669"/>
    <property type="project" value="TreeGrafter"/>
</dbReference>
<organism evidence="4 5">
    <name type="scientific">Belnapia rosea</name>
    <dbReference type="NCBI Taxonomy" id="938405"/>
    <lineage>
        <taxon>Bacteria</taxon>
        <taxon>Pseudomonadati</taxon>
        <taxon>Pseudomonadota</taxon>
        <taxon>Alphaproteobacteria</taxon>
        <taxon>Acetobacterales</taxon>
        <taxon>Roseomonadaceae</taxon>
        <taxon>Belnapia</taxon>
    </lineage>
</organism>
<dbReference type="SUPFAM" id="SSF52218">
    <property type="entry name" value="Flavoproteins"/>
    <property type="match status" value="1"/>
</dbReference>
<dbReference type="EMBL" id="FMZX01000017">
    <property type="protein sequence ID" value="SDE04605.1"/>
    <property type="molecule type" value="Genomic_DNA"/>
</dbReference>
<dbReference type="PANTHER" id="PTHR10204">
    <property type="entry name" value="NAD P H OXIDOREDUCTASE-RELATED"/>
    <property type="match status" value="1"/>
</dbReference>
<evidence type="ECO:0000256" key="2">
    <source>
        <dbReference type="ARBA" id="ARBA00023002"/>
    </source>
</evidence>
<dbReference type="PANTHER" id="PTHR10204:SF34">
    <property type="entry name" value="NAD(P)H DEHYDROGENASE [QUINONE] 1 ISOFORM 1"/>
    <property type="match status" value="1"/>
</dbReference>
<dbReference type="Gene3D" id="3.40.50.360">
    <property type="match status" value="1"/>
</dbReference>
<evidence type="ECO:0000313" key="5">
    <source>
        <dbReference type="Proteomes" id="UP000198925"/>
    </source>
</evidence>
<dbReference type="InterPro" id="IPR003680">
    <property type="entry name" value="Flavodoxin_fold"/>
</dbReference>
<keyword evidence="5" id="KW-1185">Reference proteome</keyword>
<dbReference type="STRING" id="938405.SAMN02927895_04865"/>
<evidence type="ECO:0000259" key="3">
    <source>
        <dbReference type="Pfam" id="PF02525"/>
    </source>
</evidence>
<dbReference type="Pfam" id="PF02525">
    <property type="entry name" value="Flavodoxin_2"/>
    <property type="match status" value="1"/>
</dbReference>
<evidence type="ECO:0000313" key="4">
    <source>
        <dbReference type="EMBL" id="SDE04605.1"/>
    </source>
</evidence>
<dbReference type="GO" id="GO:0005829">
    <property type="term" value="C:cytosol"/>
    <property type="evidence" value="ECO:0007669"/>
    <property type="project" value="TreeGrafter"/>
</dbReference>
<evidence type="ECO:0000256" key="1">
    <source>
        <dbReference type="ARBA" id="ARBA00006252"/>
    </source>
</evidence>